<reference evidence="1 2" key="1">
    <citation type="submission" date="2013-09" db="EMBL/GenBank/DDBJ databases">
        <title>Corchorus capsularis genome sequencing.</title>
        <authorList>
            <person name="Alam M."/>
            <person name="Haque M.S."/>
            <person name="Islam M.S."/>
            <person name="Emdad E.M."/>
            <person name="Islam M.M."/>
            <person name="Ahmed B."/>
            <person name="Halim A."/>
            <person name="Hossen Q.M.M."/>
            <person name="Hossain M.Z."/>
            <person name="Ahmed R."/>
            <person name="Khan M.M."/>
            <person name="Islam R."/>
            <person name="Rashid M.M."/>
            <person name="Khan S.A."/>
            <person name="Rahman M.S."/>
            <person name="Alam M."/>
        </authorList>
    </citation>
    <scope>NUCLEOTIDE SEQUENCE [LARGE SCALE GENOMIC DNA]</scope>
    <source>
        <strain evidence="2">cv. CVL-1</strain>
        <tissue evidence="1">Whole seedling</tissue>
    </source>
</reference>
<evidence type="ECO:0000313" key="2">
    <source>
        <dbReference type="Proteomes" id="UP000188268"/>
    </source>
</evidence>
<organism evidence="1 2">
    <name type="scientific">Corchorus capsularis</name>
    <name type="common">Jute</name>
    <dbReference type="NCBI Taxonomy" id="210143"/>
    <lineage>
        <taxon>Eukaryota</taxon>
        <taxon>Viridiplantae</taxon>
        <taxon>Streptophyta</taxon>
        <taxon>Embryophyta</taxon>
        <taxon>Tracheophyta</taxon>
        <taxon>Spermatophyta</taxon>
        <taxon>Magnoliopsida</taxon>
        <taxon>eudicotyledons</taxon>
        <taxon>Gunneridae</taxon>
        <taxon>Pentapetalae</taxon>
        <taxon>rosids</taxon>
        <taxon>malvids</taxon>
        <taxon>Malvales</taxon>
        <taxon>Malvaceae</taxon>
        <taxon>Grewioideae</taxon>
        <taxon>Apeibeae</taxon>
        <taxon>Corchorus</taxon>
    </lineage>
</organism>
<gene>
    <name evidence="1" type="ORF">CCACVL1_00649</name>
</gene>
<feature type="non-terminal residue" evidence="1">
    <location>
        <position position="47"/>
    </location>
</feature>
<keyword evidence="2" id="KW-1185">Reference proteome</keyword>
<dbReference type="Proteomes" id="UP000188268">
    <property type="component" value="Unassembled WGS sequence"/>
</dbReference>
<dbReference type="EMBL" id="AWWV01001514">
    <property type="protein sequence ID" value="OMP11161.1"/>
    <property type="molecule type" value="Genomic_DNA"/>
</dbReference>
<protein>
    <submittedName>
        <fullName evidence="1">Uncharacterized protein</fullName>
    </submittedName>
</protein>
<proteinExistence type="predicted"/>
<evidence type="ECO:0000313" key="1">
    <source>
        <dbReference type="EMBL" id="OMP11161.1"/>
    </source>
</evidence>
<dbReference type="Gramene" id="OMP11161">
    <property type="protein sequence ID" value="OMP11161"/>
    <property type="gene ID" value="CCACVL1_00649"/>
</dbReference>
<accession>A0A1R3KVP2</accession>
<comment type="caution">
    <text evidence="1">The sequence shown here is derived from an EMBL/GenBank/DDBJ whole genome shotgun (WGS) entry which is preliminary data.</text>
</comment>
<dbReference type="AlphaFoldDB" id="A0A1R3KVP2"/>
<sequence length="47" mass="5547">VGHLGQKNNNKNKVNMLALRRECFIYELRCVVVQILCRTVLKIFRSK</sequence>
<name>A0A1R3KVP2_COCAP</name>
<feature type="non-terminal residue" evidence="1">
    <location>
        <position position="1"/>
    </location>
</feature>